<dbReference type="AlphaFoldDB" id="G0QM95"/>
<name>G0QM95_ICHMU</name>
<gene>
    <name evidence="1" type="ORF">IMG5_046980</name>
</gene>
<dbReference type="EMBL" id="GL983412">
    <property type="protein sequence ID" value="EGR33652.1"/>
    <property type="molecule type" value="Genomic_DNA"/>
</dbReference>
<sequence>MTYLDKLDIDISITVTQWLLTMFTQADNIQNKTPYSFEKYINQIGFYSCASKQNYRKKYEKLK</sequence>
<dbReference type="RefSeq" id="XP_004037638.1">
    <property type="nucleotide sequence ID" value="XM_004037590.1"/>
</dbReference>
<evidence type="ECO:0000313" key="2">
    <source>
        <dbReference type="Proteomes" id="UP000008983"/>
    </source>
</evidence>
<dbReference type="Proteomes" id="UP000008983">
    <property type="component" value="Unassembled WGS sequence"/>
</dbReference>
<dbReference type="GeneID" id="14909842"/>
<accession>G0QM95</accession>
<dbReference type="InParanoid" id="G0QM95"/>
<evidence type="ECO:0000313" key="1">
    <source>
        <dbReference type="EMBL" id="EGR33652.1"/>
    </source>
</evidence>
<organism evidence="1 2">
    <name type="scientific">Ichthyophthirius multifiliis</name>
    <name type="common">White spot disease agent</name>
    <name type="synonym">Ich</name>
    <dbReference type="NCBI Taxonomy" id="5932"/>
    <lineage>
        <taxon>Eukaryota</taxon>
        <taxon>Sar</taxon>
        <taxon>Alveolata</taxon>
        <taxon>Ciliophora</taxon>
        <taxon>Intramacronucleata</taxon>
        <taxon>Oligohymenophorea</taxon>
        <taxon>Hymenostomatida</taxon>
        <taxon>Ophryoglenina</taxon>
        <taxon>Ichthyophthirius</taxon>
    </lineage>
</organism>
<protein>
    <submittedName>
        <fullName evidence="1">Uncharacterized protein</fullName>
    </submittedName>
</protein>
<proteinExistence type="predicted"/>
<keyword evidence="2" id="KW-1185">Reference proteome</keyword>
<reference evidence="1 2" key="1">
    <citation type="submission" date="2011-07" db="EMBL/GenBank/DDBJ databases">
        <authorList>
            <person name="Coyne R."/>
            <person name="Brami D."/>
            <person name="Johnson J."/>
            <person name="Hostetler J."/>
            <person name="Hannick L."/>
            <person name="Clark T."/>
            <person name="Cassidy-Hanley D."/>
            <person name="Inman J."/>
        </authorList>
    </citation>
    <scope>NUCLEOTIDE SEQUENCE [LARGE SCALE GENOMIC DNA]</scope>
    <source>
        <strain evidence="1 2">G5</strain>
    </source>
</reference>